<comment type="caution">
    <text evidence="1">The sequence shown here is derived from an EMBL/GenBank/DDBJ whole genome shotgun (WGS) entry which is preliminary data.</text>
</comment>
<dbReference type="OrthoDB" id="1450868at2"/>
<name>A0A371JMV8_9FLAO</name>
<dbReference type="AlphaFoldDB" id="A0A371JMV8"/>
<gene>
    <name evidence="1" type="ORF">DX873_15835</name>
</gene>
<dbReference type="RefSeq" id="WP_116185459.1">
    <property type="nucleotide sequence ID" value="NZ_QTJX01000004.1"/>
</dbReference>
<organism evidence="1 2">
    <name type="scientific">Flagellimonas nanhaiensis</name>
    <dbReference type="NCBI Taxonomy" id="2292706"/>
    <lineage>
        <taxon>Bacteria</taxon>
        <taxon>Pseudomonadati</taxon>
        <taxon>Bacteroidota</taxon>
        <taxon>Flavobacteriia</taxon>
        <taxon>Flavobacteriales</taxon>
        <taxon>Flavobacteriaceae</taxon>
        <taxon>Flagellimonas</taxon>
    </lineage>
</organism>
<evidence type="ECO:0000313" key="2">
    <source>
        <dbReference type="Proteomes" id="UP000261828"/>
    </source>
</evidence>
<keyword evidence="2" id="KW-1185">Reference proteome</keyword>
<evidence type="ECO:0000313" key="1">
    <source>
        <dbReference type="EMBL" id="RDY58470.1"/>
    </source>
</evidence>
<accession>A0A371JMV8</accession>
<proteinExistence type="predicted"/>
<reference evidence="1 2" key="1">
    <citation type="submission" date="2018-08" db="EMBL/GenBank/DDBJ databases">
        <title>Muricauda nanhaiensis sp. nov., isolated from seawater of the South China Sea.</title>
        <authorList>
            <person name="Dang Y."/>
        </authorList>
    </citation>
    <scope>NUCLEOTIDE SEQUENCE [LARGE SCALE GENOMIC DNA]</scope>
    <source>
        <strain evidence="1 2">SM1704</strain>
    </source>
</reference>
<dbReference type="EMBL" id="QTJX01000004">
    <property type="protein sequence ID" value="RDY58470.1"/>
    <property type="molecule type" value="Genomic_DNA"/>
</dbReference>
<protein>
    <submittedName>
        <fullName evidence="1">Uncharacterized protein</fullName>
    </submittedName>
</protein>
<sequence>MKTVLVDKDVFRKMRAEMRQDIRRGVCTKAETLLLLGLSESDFKREKASPESKLIKSKKQGRWIWSSIKAEFKRIHGVSYEEAIK</sequence>
<dbReference type="Proteomes" id="UP000261828">
    <property type="component" value="Unassembled WGS sequence"/>
</dbReference>